<comment type="similarity">
    <text evidence="1">Belongs to the FrmR/RcnR family.</text>
</comment>
<proteinExistence type="inferred from homology"/>
<dbReference type="GO" id="GO:0003677">
    <property type="term" value="F:DNA binding"/>
    <property type="evidence" value="ECO:0007669"/>
    <property type="project" value="InterPro"/>
</dbReference>
<dbReference type="PANTHER" id="PTHR33677">
    <property type="entry name" value="TRANSCRIPTIONAL REPRESSOR FRMR-RELATED"/>
    <property type="match status" value="1"/>
</dbReference>
<evidence type="ECO:0000313" key="2">
    <source>
        <dbReference type="EMBL" id="RUO49439.1"/>
    </source>
</evidence>
<dbReference type="PANTHER" id="PTHR33677:SF3">
    <property type="entry name" value="COPPER-SENSING TRANSCRIPTIONAL REPRESSOR RICR"/>
    <property type="match status" value="1"/>
</dbReference>
<dbReference type="EMBL" id="PIPU01000001">
    <property type="protein sequence ID" value="RUO49439.1"/>
    <property type="molecule type" value="Genomic_DNA"/>
</dbReference>
<sequence>MLMVSLPLELNMKHTVTPHSDILKTNLKQRLARIEGQVRGLQRLIENDTYCDDVLTQIASVQSALNGVAKKLLSQHMQTCVKQRLLAGDDAVLTELDTTIERLLKR</sequence>
<comment type="caution">
    <text evidence="2">The sequence shown here is derived from an EMBL/GenBank/DDBJ whole genome shotgun (WGS) entry which is preliminary data.</text>
</comment>
<protein>
    <submittedName>
        <fullName evidence="2">CsoR family transcriptional regulator</fullName>
    </submittedName>
</protein>
<organism evidence="2 3">
    <name type="scientific">Pseudidiomarina donghaiensis</name>
    <dbReference type="NCBI Taxonomy" id="519452"/>
    <lineage>
        <taxon>Bacteria</taxon>
        <taxon>Pseudomonadati</taxon>
        <taxon>Pseudomonadota</taxon>
        <taxon>Gammaproteobacteria</taxon>
        <taxon>Alteromonadales</taxon>
        <taxon>Idiomarinaceae</taxon>
        <taxon>Pseudidiomarina</taxon>
    </lineage>
</organism>
<dbReference type="AlphaFoldDB" id="A0A432XL75"/>
<dbReference type="InterPro" id="IPR038390">
    <property type="entry name" value="Metal_Tscrpt_repr_sf"/>
</dbReference>
<dbReference type="CDD" id="cd10152">
    <property type="entry name" value="SaCsoR-like_DUF156"/>
    <property type="match status" value="1"/>
</dbReference>
<evidence type="ECO:0000256" key="1">
    <source>
        <dbReference type="ARBA" id="ARBA00005260"/>
    </source>
</evidence>
<evidence type="ECO:0000313" key="3">
    <source>
        <dbReference type="Proteomes" id="UP000286985"/>
    </source>
</evidence>
<accession>A0A432XL75</accession>
<dbReference type="STRING" id="519452.SAMN04488139_0687"/>
<dbReference type="Pfam" id="PF02583">
    <property type="entry name" value="Trns_repr_metal"/>
    <property type="match status" value="1"/>
</dbReference>
<name>A0A432XL75_9GAMM</name>
<keyword evidence="3" id="KW-1185">Reference proteome</keyword>
<reference evidence="3" key="1">
    <citation type="journal article" date="2018" name="Front. Microbiol.">
        <title>Genome-Based Analysis Reveals the Taxonomy and Diversity of the Family Idiomarinaceae.</title>
        <authorList>
            <person name="Liu Y."/>
            <person name="Lai Q."/>
            <person name="Shao Z."/>
        </authorList>
    </citation>
    <scope>NUCLEOTIDE SEQUENCE [LARGE SCALE GENOMIC DNA]</scope>
    <source>
        <strain evidence="3">908033</strain>
    </source>
</reference>
<dbReference type="OrthoDB" id="9806052at2"/>
<dbReference type="Gene3D" id="1.20.58.1000">
    <property type="entry name" value="Metal-sensitive repressor, helix protomer"/>
    <property type="match status" value="1"/>
</dbReference>
<gene>
    <name evidence="2" type="ORF">CWE24_02760</name>
</gene>
<dbReference type="Proteomes" id="UP000286985">
    <property type="component" value="Unassembled WGS sequence"/>
</dbReference>
<dbReference type="GO" id="GO:0046872">
    <property type="term" value="F:metal ion binding"/>
    <property type="evidence" value="ECO:0007669"/>
    <property type="project" value="InterPro"/>
</dbReference>
<dbReference type="GO" id="GO:0045892">
    <property type="term" value="P:negative regulation of DNA-templated transcription"/>
    <property type="evidence" value="ECO:0007669"/>
    <property type="project" value="UniProtKB-ARBA"/>
</dbReference>
<dbReference type="InterPro" id="IPR003735">
    <property type="entry name" value="Metal_Tscrpt_repr"/>
</dbReference>